<keyword evidence="4" id="KW-0539">Nucleus</keyword>
<dbReference type="Pfam" id="PF20168">
    <property type="entry name" value="PDS5"/>
    <property type="match status" value="1"/>
</dbReference>
<evidence type="ECO:0000256" key="1">
    <source>
        <dbReference type="ARBA" id="ARBA00004123"/>
    </source>
</evidence>
<dbReference type="PANTHER" id="PTHR12663:SF0">
    <property type="entry name" value="PRECOCIOUS DISSOCIATION OF SISTERS 5, ISOFORM A"/>
    <property type="match status" value="1"/>
</dbReference>
<feature type="compositionally biased region" description="Polar residues" evidence="6">
    <location>
        <begin position="1247"/>
        <end position="1259"/>
    </location>
</feature>
<dbReference type="GO" id="GO:0006281">
    <property type="term" value="P:DNA repair"/>
    <property type="evidence" value="ECO:0007669"/>
    <property type="project" value="TreeGrafter"/>
</dbReference>
<dbReference type="InterPro" id="IPR011989">
    <property type="entry name" value="ARM-like"/>
</dbReference>
<evidence type="ECO:0000256" key="4">
    <source>
        <dbReference type="ARBA" id="ARBA00023242"/>
    </source>
</evidence>
<accession>A0A813UXJ8</accession>
<dbReference type="GO" id="GO:0007064">
    <property type="term" value="P:mitotic sister chromatid cohesion"/>
    <property type="evidence" value="ECO:0007669"/>
    <property type="project" value="InterPro"/>
</dbReference>
<dbReference type="PANTHER" id="PTHR12663">
    <property type="entry name" value="ANDROGEN INDUCED INHIBITOR OF PROLIFERATION AS3 / PDS5-RELATED"/>
    <property type="match status" value="1"/>
</dbReference>
<dbReference type="GO" id="GO:0051301">
    <property type="term" value="P:cell division"/>
    <property type="evidence" value="ECO:0007669"/>
    <property type="project" value="UniProtKB-KW"/>
</dbReference>
<sequence>MAVSSGTVPTVSPSQILNVSPSLPTNKLLDNLTKNQRLLQLLPQNYEKRHYFTNLFKTLLDDFFYSHERPDVQLYAAICLADIVRIWAPNLPDAPPEKLLNMFLFLARQLSGLKKVDDPLFSRRYYLLENLSMVQSFIPAINLEDNRSCQISTLVLNNLFNAVQKNHTDQLKNLMIDIVTVILAEYDLVPFSLLELLFARIIDPEKKLREECYELVESIIRRAETCLKPAIAEYFKAVLITEDTESLQLHNKIYYVFDELCHISEAVIDELIPTIEHRLTVSNEKHRRDAAKIIAYVTSAPNNDFAQRYKTLWSTFLDQFKNGTSEVQLTCIKHLKSYFVNHPELRSDLEDVMVRLSLSSDTNIRSQLMVQIRAITSSNLTDISDKVKQILCSRARDKIWEVRKEGLDYLGHVYKQECANTNWSSDTQKQLAWVANCIIHLYYQKATQDRLLAERLLTFYLIPWDVDMNDKVRVFLTLFSNVDENAQRAIREIVHSKFLFRRQLVKLIDFSLQMADPKISNDDKQLIELKLVSLIHVIAIRCLPNPEKNESVLKSFVVYAIKAHKQSLTNNDDSSILSMFKQALADGVTAKEAYSLANGIGQILLEEATKEQKRFPGHTNENQATNDMPAVENHAHGQYTKMCGLIKTMFEKISTLLFDQETVSKLLKSIFEKVLNEPEQPAAYYENINQLLKVFIQHPFIFNSPESLELLCNLLKQRVLELAPILIRTIEACAPLIISLKKASMMTLLDSELASYLTLHPPIAKRALYCICALHPDTKDELLQKLIDDTQYDQFDSEQFTTRLVLLGHMVQICPHALADIGKRILSNLAKHIIDQQQTDDETNMSTSFLHGKFTLLPDEPHADAEIGADTRVKRELVKATTRAILGLRENSDGLFQIVYRLIRNCIENNQDFTNEMSENEITYIRLCGLSCLLKLICNSYFYTRIKPEDFLAIITLLRDQSSIIRQRTYRKLTEHLRDPLCPTELLALLAFAAKESERDHRELIRRSMLQIIDTRREHIKLQLSYKTAHSDQHGEQDSSTTNDKPIDYTLYPEYSLTYFLFFLSKSPAFILYDDMEMLHTMTDYILFLLDALLLRCDTTVGLFYKGLLRSIKSSEDATLSTEKDDNKKLHVLVDLAYVILSQRASSLMICRANSNVPLPEMYFKKAKFNHLSYLPKDFKIKLKPTTTTTTASDTSAPKRTIINNSEANNTTASSITVSTTSPKTARKKRTSEGGNENEDDDDKEQNSPNKRTKTSTVPKQRKRKLSNSLIENEDVNSTTSTISSKKVRKNTTNMSTRSRANEKSHLRSASISSASPSPPPPTRRTRITNQTTSYQICVILSSLEFNYFELSIQLDVIKSKQAFLLTNNPLTIKTFRSSTILAHYYEVVPFGSSTSMRVLPIMNSTEIRRYLSRMKWVNTIKALVMIELNVFLINPFNYSVEYIEQLILDTIFMMKSNYQH</sequence>
<dbReference type="SUPFAM" id="SSF48371">
    <property type="entry name" value="ARM repeat"/>
    <property type="match status" value="1"/>
</dbReference>
<gene>
    <name evidence="7" type="ORF">EDS130_LOCUS6618</name>
</gene>
<dbReference type="OrthoDB" id="200660at2759"/>
<protein>
    <submittedName>
        <fullName evidence="7">Uncharacterized protein</fullName>
    </submittedName>
</protein>
<organism evidence="7 8">
    <name type="scientific">Adineta ricciae</name>
    <name type="common">Rotifer</name>
    <dbReference type="NCBI Taxonomy" id="249248"/>
    <lineage>
        <taxon>Eukaryota</taxon>
        <taxon>Metazoa</taxon>
        <taxon>Spiralia</taxon>
        <taxon>Gnathifera</taxon>
        <taxon>Rotifera</taxon>
        <taxon>Eurotatoria</taxon>
        <taxon>Bdelloidea</taxon>
        <taxon>Adinetida</taxon>
        <taxon>Adinetidae</taxon>
        <taxon>Adineta</taxon>
    </lineage>
</organism>
<dbReference type="GO" id="GO:0005634">
    <property type="term" value="C:nucleus"/>
    <property type="evidence" value="ECO:0007669"/>
    <property type="project" value="UniProtKB-SubCell"/>
</dbReference>
<dbReference type="Gene3D" id="1.25.10.10">
    <property type="entry name" value="Leucine-rich Repeat Variant"/>
    <property type="match status" value="1"/>
</dbReference>
<reference evidence="7" key="1">
    <citation type="submission" date="2021-02" db="EMBL/GenBank/DDBJ databases">
        <authorList>
            <person name="Nowell W R."/>
        </authorList>
    </citation>
    <scope>NUCLEOTIDE SEQUENCE</scope>
</reference>
<feature type="compositionally biased region" description="Polar residues" evidence="6">
    <location>
        <begin position="1267"/>
        <end position="1299"/>
    </location>
</feature>
<comment type="caution">
    <text evidence="7">The sequence shown here is derived from an EMBL/GenBank/DDBJ whole genome shotgun (WGS) entry which is preliminary data.</text>
</comment>
<evidence type="ECO:0000256" key="3">
    <source>
        <dbReference type="ARBA" id="ARBA00022776"/>
    </source>
</evidence>
<evidence type="ECO:0000256" key="5">
    <source>
        <dbReference type="ARBA" id="ARBA00023306"/>
    </source>
</evidence>
<evidence type="ECO:0000256" key="2">
    <source>
        <dbReference type="ARBA" id="ARBA00022618"/>
    </source>
</evidence>
<keyword evidence="2" id="KW-0132">Cell division</keyword>
<keyword evidence="5" id="KW-0131">Cell cycle</keyword>
<dbReference type="InterPro" id="IPR016024">
    <property type="entry name" value="ARM-type_fold"/>
</dbReference>
<evidence type="ECO:0000256" key="6">
    <source>
        <dbReference type="SAM" id="MobiDB-lite"/>
    </source>
</evidence>
<dbReference type="EMBL" id="CAJNOJ010000019">
    <property type="protein sequence ID" value="CAF0836526.1"/>
    <property type="molecule type" value="Genomic_DNA"/>
</dbReference>
<name>A0A813UXJ8_ADIRI</name>
<dbReference type="GO" id="GO:0000785">
    <property type="term" value="C:chromatin"/>
    <property type="evidence" value="ECO:0007669"/>
    <property type="project" value="TreeGrafter"/>
</dbReference>
<dbReference type="Proteomes" id="UP000663852">
    <property type="component" value="Unassembled WGS sequence"/>
</dbReference>
<dbReference type="InterPro" id="IPR039776">
    <property type="entry name" value="Pds5"/>
</dbReference>
<evidence type="ECO:0000313" key="7">
    <source>
        <dbReference type="EMBL" id="CAF0836526.1"/>
    </source>
</evidence>
<feature type="compositionally biased region" description="Low complexity" evidence="6">
    <location>
        <begin position="1201"/>
        <end position="1222"/>
    </location>
</feature>
<comment type="subcellular location">
    <subcellularLocation>
        <location evidence="1">Nucleus</location>
    </subcellularLocation>
</comment>
<feature type="region of interest" description="Disordered" evidence="6">
    <location>
        <begin position="1187"/>
        <end position="1329"/>
    </location>
</feature>
<proteinExistence type="predicted"/>
<keyword evidence="3" id="KW-0498">Mitosis</keyword>
<evidence type="ECO:0000313" key="8">
    <source>
        <dbReference type="Proteomes" id="UP000663852"/>
    </source>
</evidence>